<accession>A0A382W942</accession>
<reference evidence="1" key="1">
    <citation type="submission" date="2018-05" db="EMBL/GenBank/DDBJ databases">
        <authorList>
            <person name="Lanie J.A."/>
            <person name="Ng W.-L."/>
            <person name="Kazmierczak K.M."/>
            <person name="Andrzejewski T.M."/>
            <person name="Davidsen T.M."/>
            <person name="Wayne K.J."/>
            <person name="Tettelin H."/>
            <person name="Glass J.I."/>
            <person name="Rusch D."/>
            <person name="Podicherti R."/>
            <person name="Tsui H.-C.T."/>
            <person name="Winkler M.E."/>
        </authorList>
    </citation>
    <scope>NUCLEOTIDE SEQUENCE</scope>
</reference>
<gene>
    <name evidence="1" type="ORF">METZ01_LOCUS407495</name>
</gene>
<name>A0A382W942_9ZZZZ</name>
<dbReference type="EMBL" id="UINC01157577">
    <property type="protein sequence ID" value="SVD54641.1"/>
    <property type="molecule type" value="Genomic_DNA"/>
</dbReference>
<organism evidence="1">
    <name type="scientific">marine metagenome</name>
    <dbReference type="NCBI Taxonomy" id="408172"/>
    <lineage>
        <taxon>unclassified sequences</taxon>
        <taxon>metagenomes</taxon>
        <taxon>ecological metagenomes</taxon>
    </lineage>
</organism>
<evidence type="ECO:0000313" key="1">
    <source>
        <dbReference type="EMBL" id="SVD54641.1"/>
    </source>
</evidence>
<dbReference type="AlphaFoldDB" id="A0A382W942"/>
<protein>
    <submittedName>
        <fullName evidence="1">Uncharacterized protein</fullName>
    </submittedName>
</protein>
<sequence>MGDYLARGFPTAQIRRCGGPVQGEPMPHISSHLEPRRSKMLDHAHRYICACPWCFTLGRQWLVRHRRRLERRTYSHLKDFRCSGQTDCECPGCLSEVATCQRQLPTKPC</sequence>
<proteinExistence type="predicted"/>